<dbReference type="STRING" id="1227499.C493_03120"/>
<organism evidence="2 3">
    <name type="scientific">Natronolimnohabitans innermongolicus JCM 12255</name>
    <dbReference type="NCBI Taxonomy" id="1227499"/>
    <lineage>
        <taxon>Archaea</taxon>
        <taxon>Methanobacteriati</taxon>
        <taxon>Methanobacteriota</taxon>
        <taxon>Stenosarchaea group</taxon>
        <taxon>Halobacteria</taxon>
        <taxon>Halobacteriales</taxon>
        <taxon>Natrialbaceae</taxon>
        <taxon>Natronolimnohabitans</taxon>
    </lineage>
</organism>
<dbReference type="Proteomes" id="UP000011602">
    <property type="component" value="Unassembled WGS sequence"/>
</dbReference>
<dbReference type="RefSeq" id="WP_007257934.1">
    <property type="nucleotide sequence ID" value="NZ_AOHZ01000015.1"/>
</dbReference>
<evidence type="ECO:0000313" key="2">
    <source>
        <dbReference type="EMBL" id="ELY61076.1"/>
    </source>
</evidence>
<feature type="transmembrane region" description="Helical" evidence="1">
    <location>
        <begin position="232"/>
        <end position="260"/>
    </location>
</feature>
<dbReference type="AlphaFoldDB" id="L9XI55"/>
<proteinExistence type="predicted"/>
<keyword evidence="1" id="KW-0812">Transmembrane</keyword>
<evidence type="ECO:0000313" key="3">
    <source>
        <dbReference type="Proteomes" id="UP000011602"/>
    </source>
</evidence>
<dbReference type="PATRIC" id="fig|1227499.3.peg.638"/>
<keyword evidence="1" id="KW-1133">Transmembrane helix</keyword>
<dbReference type="eggNOG" id="arCOG06218">
    <property type="taxonomic scope" value="Archaea"/>
</dbReference>
<evidence type="ECO:0008006" key="4">
    <source>
        <dbReference type="Google" id="ProtNLM"/>
    </source>
</evidence>
<accession>L9XI55</accession>
<keyword evidence="1" id="KW-0472">Membrane</keyword>
<gene>
    <name evidence="2" type="ORF">C493_03120</name>
</gene>
<evidence type="ECO:0000256" key="1">
    <source>
        <dbReference type="SAM" id="Phobius"/>
    </source>
</evidence>
<dbReference type="EMBL" id="AOHZ01000015">
    <property type="protein sequence ID" value="ELY61076.1"/>
    <property type="molecule type" value="Genomic_DNA"/>
</dbReference>
<reference evidence="2 3" key="1">
    <citation type="journal article" date="2014" name="PLoS Genet.">
        <title>Phylogenetically driven sequencing of extremely halophilic archaea reveals strategies for static and dynamic osmo-response.</title>
        <authorList>
            <person name="Becker E.A."/>
            <person name="Seitzer P.M."/>
            <person name="Tritt A."/>
            <person name="Larsen D."/>
            <person name="Krusor M."/>
            <person name="Yao A.I."/>
            <person name="Wu D."/>
            <person name="Madern D."/>
            <person name="Eisen J.A."/>
            <person name="Darling A.E."/>
            <person name="Facciotti M.T."/>
        </authorList>
    </citation>
    <scope>NUCLEOTIDE SEQUENCE [LARGE SCALE GENOMIC DNA]</scope>
    <source>
        <strain evidence="2 3">JCM 12255</strain>
    </source>
</reference>
<protein>
    <recommendedName>
        <fullName evidence="4">RING-type E3 ubiquitin transferase</fullName>
    </recommendedName>
</protein>
<name>L9XI55_9EURY</name>
<keyword evidence="3" id="KW-1185">Reference proteome</keyword>
<sequence>MPTQAIAMGGLLLFGLALLGASGYVAAVGLDRVRTARALREAGPTPIADVADADGPVEFVGTARTDPSDGADNSLEAPLSSEPCLAYTVQSRVRDRPDEDATWNFDGQTSASVPFAVEDGPDRATVDPSEAVLSLDALATDESGWVDRADLSKAERDRLAATGLPGTDGDADQREPTFRQYREHRLEPGDEVRIFGGRVVDSSPSVGGGDWFEISVGERSSVFSDHRRSGSLYVIFGALVAVPGLGFTLAGIAGLASVFVL</sequence>
<comment type="caution">
    <text evidence="2">The sequence shown here is derived from an EMBL/GenBank/DDBJ whole genome shotgun (WGS) entry which is preliminary data.</text>
</comment>